<dbReference type="GO" id="GO:0003677">
    <property type="term" value="F:DNA binding"/>
    <property type="evidence" value="ECO:0007669"/>
    <property type="project" value="InterPro"/>
</dbReference>
<dbReference type="STRING" id="1286106.MPL1_12713"/>
<organism evidence="3 4">
    <name type="scientific">Methylophaga lonarensis MPL</name>
    <dbReference type="NCBI Taxonomy" id="1286106"/>
    <lineage>
        <taxon>Bacteria</taxon>
        <taxon>Pseudomonadati</taxon>
        <taxon>Pseudomonadota</taxon>
        <taxon>Gammaproteobacteria</taxon>
        <taxon>Thiotrichales</taxon>
        <taxon>Piscirickettsiaceae</taxon>
        <taxon>Methylophaga</taxon>
    </lineage>
</organism>
<dbReference type="PANTHER" id="PTHR34322:SF2">
    <property type="entry name" value="TRANSPOSASE IS200-LIKE DOMAIN-CONTAINING PROTEIN"/>
    <property type="match status" value="1"/>
</dbReference>
<comment type="caution">
    <text evidence="3">The sequence shown here is derived from an EMBL/GenBank/DDBJ whole genome shotgun (WGS) entry which is preliminary data.</text>
</comment>
<dbReference type="Pfam" id="PF01797">
    <property type="entry name" value="Y1_Tnp"/>
    <property type="match status" value="1"/>
</dbReference>
<dbReference type="SUPFAM" id="SSF143422">
    <property type="entry name" value="Transposase IS200-like"/>
    <property type="match status" value="1"/>
</dbReference>
<protein>
    <submittedName>
        <fullName evidence="3">Transposase-like protein</fullName>
    </submittedName>
</protein>
<dbReference type="InterPro" id="IPR036515">
    <property type="entry name" value="Transposase_17_sf"/>
</dbReference>
<evidence type="ECO:0000313" key="4">
    <source>
        <dbReference type="Proteomes" id="UP000012019"/>
    </source>
</evidence>
<name>M7NT93_9GAMM</name>
<gene>
    <name evidence="3" type="ORF">MPL1_12713</name>
</gene>
<dbReference type="AlphaFoldDB" id="M7NT93"/>
<keyword evidence="4" id="KW-1185">Reference proteome</keyword>
<dbReference type="InterPro" id="IPR002686">
    <property type="entry name" value="Transposase_17"/>
</dbReference>
<evidence type="ECO:0000256" key="1">
    <source>
        <dbReference type="SAM" id="MobiDB-lite"/>
    </source>
</evidence>
<dbReference type="Proteomes" id="UP000012019">
    <property type="component" value="Unassembled WGS sequence"/>
</dbReference>
<dbReference type="eggNOG" id="COG1943">
    <property type="taxonomic scope" value="Bacteria"/>
</dbReference>
<dbReference type="NCBIfam" id="NF047646">
    <property type="entry name" value="REP_Tyr_transpos"/>
    <property type="match status" value="1"/>
</dbReference>
<reference evidence="3 4" key="1">
    <citation type="journal article" date="2013" name="Genome Announc.">
        <title>Draft Genome Sequence of Methylophaga lonarensis MPLT, a Haloalkaliphilic (Non-Methane-Utilizing) Methylotroph.</title>
        <authorList>
            <person name="Shetty S.A."/>
            <person name="Marathe N.P."/>
            <person name="Munot H."/>
            <person name="Antony C.P."/>
            <person name="Dhotre D.P."/>
            <person name="Murrell J.C."/>
            <person name="Shouche Y.S."/>
        </authorList>
    </citation>
    <scope>NUCLEOTIDE SEQUENCE [LARGE SCALE GENOMIC DNA]</scope>
    <source>
        <strain evidence="3 4">MPL</strain>
    </source>
</reference>
<dbReference type="PANTHER" id="PTHR34322">
    <property type="entry name" value="TRANSPOSASE, Y1_TNP DOMAIN-CONTAINING"/>
    <property type="match status" value="1"/>
</dbReference>
<evidence type="ECO:0000313" key="3">
    <source>
        <dbReference type="EMBL" id="EMR12003.1"/>
    </source>
</evidence>
<dbReference type="RefSeq" id="WP_009727483.1">
    <property type="nucleotide sequence ID" value="NZ_APHR01000078.1"/>
</dbReference>
<sequence>MARLPRLVLPDQPLHIMHRGNNRQNIFENEEDMTRILSDIAESLHKADCQLHAYVIMTNHLHLLLTPKGKHELAAFMQSMTNRYVRYFNAGRKRTGTIWEGRFKSCLVDSENYLFRLYNYIEMNPVKADMVKEIHEYPWSSYHHNAHGEVDQLVTEHPLYLELAATKKERATRYKLMMDKMALGKENQKITDATLRGEALGNENFQHWVCKQTGRPATLTSHGGDRKSAKYQNQVG</sequence>
<evidence type="ECO:0000259" key="2">
    <source>
        <dbReference type="SMART" id="SM01321"/>
    </source>
</evidence>
<dbReference type="SMART" id="SM01321">
    <property type="entry name" value="Y1_Tnp"/>
    <property type="match status" value="1"/>
</dbReference>
<dbReference type="Gene3D" id="3.30.70.1290">
    <property type="entry name" value="Transposase IS200-like"/>
    <property type="match status" value="1"/>
</dbReference>
<dbReference type="GO" id="GO:0006313">
    <property type="term" value="P:DNA transposition"/>
    <property type="evidence" value="ECO:0007669"/>
    <property type="project" value="InterPro"/>
</dbReference>
<accession>M7NT93</accession>
<dbReference type="OrthoDB" id="9814067at2"/>
<feature type="domain" description="Transposase IS200-like" evidence="2">
    <location>
        <begin position="9"/>
        <end position="124"/>
    </location>
</feature>
<dbReference type="EMBL" id="APHR01000078">
    <property type="protein sequence ID" value="EMR12003.1"/>
    <property type="molecule type" value="Genomic_DNA"/>
</dbReference>
<dbReference type="GO" id="GO:0004803">
    <property type="term" value="F:transposase activity"/>
    <property type="evidence" value="ECO:0007669"/>
    <property type="project" value="InterPro"/>
</dbReference>
<dbReference type="PATRIC" id="fig|1286106.3.peg.2538"/>
<feature type="region of interest" description="Disordered" evidence="1">
    <location>
        <begin position="216"/>
        <end position="236"/>
    </location>
</feature>
<proteinExistence type="predicted"/>